<sequence>MHFLEPYIGWKRYTNIKKLLQTLALASRLVLIHKAPSMPFGLLAITDITLTDVACYPPTIDTKTTSLLPLDETGSRLHISDINNAAADSDYTSYPVDDRPSCAAYFRCTSPLTTNSTLCQIHWEGYMSLKSSLRPSAPNIVQGFHLLTDPSIVAQLKALIWLTENPTYLWLVDTEFCPNKGTEASIF</sequence>
<evidence type="ECO:0000313" key="2">
    <source>
        <dbReference type="Proteomes" id="UP000016935"/>
    </source>
</evidence>
<gene>
    <name evidence="1" type="ORF">SETTUDRAFT_32052</name>
</gene>
<proteinExistence type="predicted"/>
<dbReference type="HOGENOM" id="CLU_1448560_0_0_1"/>
<dbReference type="AlphaFoldDB" id="R0JUV9"/>
<dbReference type="EMBL" id="KB908703">
    <property type="protein sequence ID" value="EOA84813.1"/>
    <property type="molecule type" value="Genomic_DNA"/>
</dbReference>
<organism evidence="1 2">
    <name type="scientific">Exserohilum turcicum (strain 28A)</name>
    <name type="common">Northern leaf blight fungus</name>
    <name type="synonym">Setosphaeria turcica</name>
    <dbReference type="NCBI Taxonomy" id="671987"/>
    <lineage>
        <taxon>Eukaryota</taxon>
        <taxon>Fungi</taxon>
        <taxon>Dikarya</taxon>
        <taxon>Ascomycota</taxon>
        <taxon>Pezizomycotina</taxon>
        <taxon>Dothideomycetes</taxon>
        <taxon>Pleosporomycetidae</taxon>
        <taxon>Pleosporales</taxon>
        <taxon>Pleosporineae</taxon>
        <taxon>Pleosporaceae</taxon>
        <taxon>Exserohilum</taxon>
    </lineage>
</organism>
<protein>
    <submittedName>
        <fullName evidence="1">Uncharacterized protein</fullName>
    </submittedName>
</protein>
<dbReference type="Proteomes" id="UP000016935">
    <property type="component" value="Unassembled WGS sequence"/>
</dbReference>
<reference evidence="1 2" key="1">
    <citation type="journal article" date="2012" name="PLoS Pathog.">
        <title>Diverse lifestyles and strategies of plant pathogenesis encoded in the genomes of eighteen Dothideomycetes fungi.</title>
        <authorList>
            <person name="Ohm R.A."/>
            <person name="Feau N."/>
            <person name="Henrissat B."/>
            <person name="Schoch C.L."/>
            <person name="Horwitz B.A."/>
            <person name="Barry K.W."/>
            <person name="Condon B.J."/>
            <person name="Copeland A.C."/>
            <person name="Dhillon B."/>
            <person name="Glaser F."/>
            <person name="Hesse C.N."/>
            <person name="Kosti I."/>
            <person name="LaButti K."/>
            <person name="Lindquist E.A."/>
            <person name="Lucas S."/>
            <person name="Salamov A.A."/>
            <person name="Bradshaw R.E."/>
            <person name="Ciuffetti L."/>
            <person name="Hamelin R.C."/>
            <person name="Kema G.H.J."/>
            <person name="Lawrence C."/>
            <person name="Scott J.A."/>
            <person name="Spatafora J.W."/>
            <person name="Turgeon B.G."/>
            <person name="de Wit P.J.G.M."/>
            <person name="Zhong S."/>
            <person name="Goodwin S.B."/>
            <person name="Grigoriev I.V."/>
        </authorList>
    </citation>
    <scope>NUCLEOTIDE SEQUENCE [LARGE SCALE GENOMIC DNA]</scope>
    <source>
        <strain evidence="2">28A</strain>
    </source>
</reference>
<name>R0JUV9_EXST2</name>
<dbReference type="GeneID" id="19403618"/>
<evidence type="ECO:0000313" key="1">
    <source>
        <dbReference type="EMBL" id="EOA84813.1"/>
    </source>
</evidence>
<reference evidence="1 2" key="2">
    <citation type="journal article" date="2013" name="PLoS Genet.">
        <title>Comparative genome structure, secondary metabolite, and effector coding capacity across Cochliobolus pathogens.</title>
        <authorList>
            <person name="Condon B.J."/>
            <person name="Leng Y."/>
            <person name="Wu D."/>
            <person name="Bushley K.E."/>
            <person name="Ohm R.A."/>
            <person name="Otillar R."/>
            <person name="Martin J."/>
            <person name="Schackwitz W."/>
            <person name="Grimwood J."/>
            <person name="MohdZainudin N."/>
            <person name="Xue C."/>
            <person name="Wang R."/>
            <person name="Manning V.A."/>
            <person name="Dhillon B."/>
            <person name="Tu Z.J."/>
            <person name="Steffenson B.J."/>
            <person name="Salamov A."/>
            <person name="Sun H."/>
            <person name="Lowry S."/>
            <person name="LaButti K."/>
            <person name="Han J."/>
            <person name="Copeland A."/>
            <person name="Lindquist E."/>
            <person name="Barry K."/>
            <person name="Schmutz J."/>
            <person name="Baker S.E."/>
            <person name="Ciuffetti L.M."/>
            <person name="Grigoriev I.V."/>
            <person name="Zhong S."/>
            <person name="Turgeon B.G."/>
        </authorList>
    </citation>
    <scope>NUCLEOTIDE SEQUENCE [LARGE SCALE GENOMIC DNA]</scope>
    <source>
        <strain evidence="2">28A</strain>
    </source>
</reference>
<keyword evidence="2" id="KW-1185">Reference proteome</keyword>
<dbReference type="RefSeq" id="XP_008026996.1">
    <property type="nucleotide sequence ID" value="XM_008028805.1"/>
</dbReference>
<accession>R0JUV9</accession>